<proteinExistence type="predicted"/>
<gene>
    <name evidence="1" type="ORF">E2C01_046066</name>
</gene>
<dbReference type="Proteomes" id="UP000324222">
    <property type="component" value="Unassembled WGS sequence"/>
</dbReference>
<organism evidence="1 2">
    <name type="scientific">Portunus trituberculatus</name>
    <name type="common">Swimming crab</name>
    <name type="synonym">Neptunus trituberculatus</name>
    <dbReference type="NCBI Taxonomy" id="210409"/>
    <lineage>
        <taxon>Eukaryota</taxon>
        <taxon>Metazoa</taxon>
        <taxon>Ecdysozoa</taxon>
        <taxon>Arthropoda</taxon>
        <taxon>Crustacea</taxon>
        <taxon>Multicrustacea</taxon>
        <taxon>Malacostraca</taxon>
        <taxon>Eumalacostraca</taxon>
        <taxon>Eucarida</taxon>
        <taxon>Decapoda</taxon>
        <taxon>Pleocyemata</taxon>
        <taxon>Brachyura</taxon>
        <taxon>Eubrachyura</taxon>
        <taxon>Portunoidea</taxon>
        <taxon>Portunidae</taxon>
        <taxon>Portuninae</taxon>
        <taxon>Portunus</taxon>
    </lineage>
</organism>
<protein>
    <submittedName>
        <fullName evidence="1">Uncharacterized protein</fullName>
    </submittedName>
</protein>
<name>A0A5B7G4K8_PORTR</name>
<sequence length="79" mass="9451">MKFNDNKFELLRYEKHEEIKNRTSYKTPSGVDIEEKNMVKDLRIIMISDAVFGNHIGQVVRKCRMQMGWILRTFSNRTN</sequence>
<accession>A0A5B7G4K8</accession>
<dbReference type="EMBL" id="VSRR010010700">
    <property type="protein sequence ID" value="MPC52203.1"/>
    <property type="molecule type" value="Genomic_DNA"/>
</dbReference>
<keyword evidence="2" id="KW-1185">Reference proteome</keyword>
<dbReference type="AlphaFoldDB" id="A0A5B7G4K8"/>
<evidence type="ECO:0000313" key="2">
    <source>
        <dbReference type="Proteomes" id="UP000324222"/>
    </source>
</evidence>
<reference evidence="1 2" key="1">
    <citation type="submission" date="2019-05" db="EMBL/GenBank/DDBJ databases">
        <title>Another draft genome of Portunus trituberculatus and its Hox gene families provides insights of decapod evolution.</title>
        <authorList>
            <person name="Jeong J.-H."/>
            <person name="Song I."/>
            <person name="Kim S."/>
            <person name="Choi T."/>
            <person name="Kim D."/>
            <person name="Ryu S."/>
            <person name="Kim W."/>
        </authorList>
    </citation>
    <scope>NUCLEOTIDE SEQUENCE [LARGE SCALE GENOMIC DNA]</scope>
    <source>
        <tissue evidence="1">Muscle</tissue>
    </source>
</reference>
<comment type="caution">
    <text evidence="1">The sequence shown here is derived from an EMBL/GenBank/DDBJ whole genome shotgun (WGS) entry which is preliminary data.</text>
</comment>
<evidence type="ECO:0000313" key="1">
    <source>
        <dbReference type="EMBL" id="MPC52203.1"/>
    </source>
</evidence>